<dbReference type="WBParaSite" id="scf7180000419645.g4126">
    <property type="protein sequence ID" value="scf7180000419645.g4126"/>
    <property type="gene ID" value="scf7180000419645.g4126"/>
</dbReference>
<dbReference type="InterPro" id="IPR059031">
    <property type="entry name" value="SH3_20"/>
</dbReference>
<protein>
    <submittedName>
        <fullName evidence="4">SH3 domain-containing protein</fullName>
    </submittedName>
</protein>
<feature type="compositionally biased region" description="Low complexity" evidence="1">
    <location>
        <begin position="812"/>
        <end position="824"/>
    </location>
</feature>
<organism evidence="3 4">
    <name type="scientific">Meloidogyne floridensis</name>
    <dbReference type="NCBI Taxonomy" id="298350"/>
    <lineage>
        <taxon>Eukaryota</taxon>
        <taxon>Metazoa</taxon>
        <taxon>Ecdysozoa</taxon>
        <taxon>Nematoda</taxon>
        <taxon>Chromadorea</taxon>
        <taxon>Rhabditida</taxon>
        <taxon>Tylenchina</taxon>
        <taxon>Tylenchomorpha</taxon>
        <taxon>Tylenchoidea</taxon>
        <taxon>Meloidogynidae</taxon>
        <taxon>Meloidogyninae</taxon>
        <taxon>Meloidogyne</taxon>
    </lineage>
</organism>
<evidence type="ECO:0000313" key="3">
    <source>
        <dbReference type="Proteomes" id="UP000887560"/>
    </source>
</evidence>
<reference evidence="4" key="1">
    <citation type="submission" date="2022-11" db="UniProtKB">
        <authorList>
            <consortium name="WormBaseParasite"/>
        </authorList>
    </citation>
    <scope>IDENTIFICATION</scope>
</reference>
<feature type="compositionally biased region" description="Low complexity" evidence="1">
    <location>
        <begin position="431"/>
        <end position="448"/>
    </location>
</feature>
<feature type="compositionally biased region" description="Low complexity" evidence="1">
    <location>
        <begin position="89"/>
        <end position="101"/>
    </location>
</feature>
<dbReference type="AlphaFoldDB" id="A0A915NPI8"/>
<feature type="domain" description="STAC3-related SH3" evidence="2">
    <location>
        <begin position="919"/>
        <end position="977"/>
    </location>
</feature>
<keyword evidence="3" id="KW-1185">Reference proteome</keyword>
<feature type="region of interest" description="Disordered" evidence="1">
    <location>
        <begin position="89"/>
        <end position="134"/>
    </location>
</feature>
<name>A0A915NPI8_9BILA</name>
<feature type="region of interest" description="Disordered" evidence="1">
    <location>
        <begin position="796"/>
        <end position="856"/>
    </location>
</feature>
<dbReference type="Pfam" id="PF26085">
    <property type="entry name" value="SH3_20"/>
    <property type="match status" value="1"/>
</dbReference>
<feature type="region of interest" description="Disordered" evidence="1">
    <location>
        <begin position="392"/>
        <end position="448"/>
    </location>
</feature>
<feature type="compositionally biased region" description="Low complexity" evidence="1">
    <location>
        <begin position="400"/>
        <end position="421"/>
    </location>
</feature>
<accession>A0A915NPI8</accession>
<evidence type="ECO:0000256" key="1">
    <source>
        <dbReference type="SAM" id="MobiDB-lite"/>
    </source>
</evidence>
<dbReference type="Proteomes" id="UP000887560">
    <property type="component" value="Unplaced"/>
</dbReference>
<feature type="compositionally biased region" description="Polar residues" evidence="1">
    <location>
        <begin position="123"/>
        <end position="134"/>
    </location>
</feature>
<feature type="compositionally biased region" description="Low complexity" evidence="1">
    <location>
        <begin position="733"/>
        <end position="747"/>
    </location>
</feature>
<evidence type="ECO:0000313" key="4">
    <source>
        <dbReference type="WBParaSite" id="scf7180000419645.g4126"/>
    </source>
</evidence>
<proteinExistence type="predicted"/>
<feature type="region of interest" description="Disordered" evidence="1">
    <location>
        <begin position="552"/>
        <end position="573"/>
    </location>
</feature>
<feature type="compositionally biased region" description="Polar residues" evidence="1">
    <location>
        <begin position="840"/>
        <end position="854"/>
    </location>
</feature>
<sequence>MSFNKNNKNNFKKDLLKNKFTSFSSSNLQLTTQKQQFLTIPTTKKQQKVPKLTTKFKSLEERKLNNCEKMRPVGVIVEGKQLNLNNQQQQQFNKKQYLQRQNAKRDSTVAVGETPPPPLPNRATETTTAKSPSRKWTSAFRVVQSMTRFRNLPKYQILKFSTHFPFKDLPIKMVTLRKNSEGRSPPSLIIRQQQHNQHVNNNYYPEQQQLCCLLPLSQNNIRRSSLQLSKPSTTINEKEQLEHMDIQKYLFINQQNNLTKNNFYLKSNSQQLIIKNEDEENNRRFHYRNRFASYGGKQLGEQNVRKHSVAALIYNKRSQQQPQIIRAESQEGGLEMFLRQQKQKNNNFSKISNQQMCSSHPSLINNFFNQQKQPNNNPLFQPKLHRRQLPKALNMGGFNGSPVGYSSPGGSSSNNSPLGSPKCLQQRKLQSSSSRHSSPANSISGSPSLHQQQQFYFHPSTSNNQPPPISRQLPEIFPSQNQIQELKKRHFSCCPPNFDYFSVQNNNFNCVGGTEFQNIIKPPNSIKRPNIPLRRCPQSDLASRFQKHHYHYGHHHGGAEAGGSRGSSFSSSTESTPTRCLAIQLDGTGKFIFTQNLETEIVDPVYLALKQATCRYGSNGSPLDVNGGGSKTGSRRGSQSALAIANNNINNGSTQLLFESCTPSPRNLSQTSLQDSGYAGGGGNGLLGCGSRSLLVSGSTPQLHGIGNGSVVGTTTNNNNISINCQQQLSPATKQRIQQQQQTNNTQNGGGRRPKLSEKMKSLSLDCADMPPPVQMGGIGRNQYFKGKQLRSARGYAASGESFENSFERSESPPSSRPTPTKTTQQLTRRLPPAPPMTAPIQQQPIKPNESASSRRLMPPISTHIVIHEYVNGECALFLGDRLVVLDNGDPDWKHGFKVNDRLQQLFTFPSTCITAFQPDEQPMRLTQNCNLVEQKLRLYRDQVVFVQPNSLREDGRVNVRNEHGTCAYCPLQYLMLM</sequence>
<feature type="region of interest" description="Disordered" evidence="1">
    <location>
        <begin position="728"/>
        <end position="756"/>
    </location>
</feature>
<evidence type="ECO:0000259" key="2">
    <source>
        <dbReference type="Pfam" id="PF26085"/>
    </source>
</evidence>